<protein>
    <submittedName>
        <fullName evidence="1">Uncharacterized protein</fullName>
    </submittedName>
</protein>
<dbReference type="Proteomes" id="UP001432027">
    <property type="component" value="Unassembled WGS sequence"/>
</dbReference>
<proteinExistence type="predicted"/>
<keyword evidence="2" id="KW-1185">Reference proteome</keyword>
<accession>A0AAV5SC05</accession>
<evidence type="ECO:0000313" key="1">
    <source>
        <dbReference type="EMBL" id="GMS80405.1"/>
    </source>
</evidence>
<dbReference type="AlphaFoldDB" id="A0AAV5SC05"/>
<organism evidence="1 2">
    <name type="scientific">Pristionchus entomophagus</name>
    <dbReference type="NCBI Taxonomy" id="358040"/>
    <lineage>
        <taxon>Eukaryota</taxon>
        <taxon>Metazoa</taxon>
        <taxon>Ecdysozoa</taxon>
        <taxon>Nematoda</taxon>
        <taxon>Chromadorea</taxon>
        <taxon>Rhabditida</taxon>
        <taxon>Rhabditina</taxon>
        <taxon>Diplogasteromorpha</taxon>
        <taxon>Diplogasteroidea</taxon>
        <taxon>Neodiplogasteridae</taxon>
        <taxon>Pristionchus</taxon>
    </lineage>
</organism>
<gene>
    <name evidence="1" type="ORF">PENTCL1PPCAC_2580</name>
</gene>
<reference evidence="1" key="1">
    <citation type="submission" date="2023-10" db="EMBL/GenBank/DDBJ databases">
        <title>Genome assembly of Pristionchus species.</title>
        <authorList>
            <person name="Yoshida K."/>
            <person name="Sommer R.J."/>
        </authorList>
    </citation>
    <scope>NUCLEOTIDE SEQUENCE</scope>
    <source>
        <strain evidence="1">RS0144</strain>
    </source>
</reference>
<name>A0AAV5SC05_9BILA</name>
<dbReference type="EMBL" id="BTSX01000001">
    <property type="protein sequence ID" value="GMS80405.1"/>
    <property type="molecule type" value="Genomic_DNA"/>
</dbReference>
<sequence length="303" mass="33268">MSFEQLKTAIKYRFMADSTSITDHPTPNKSLRSSATCPNFSFGGQSLVCFHQYMLHLSLLLPSPPLPLPLPLRRRQLHQLVIGAVESTTSNWPSSPTVTATEYGRILHSSIHSYPFPVSGMRPTGLLSCLGLGYHQHVVLPPQTPNSKEIACFGPVLVYYYASVASDGSQMIDANFGFQIVGSWVPMIFSTTAPFTRVICQGSTPLFVPAKVEVAVKETGVKLYVMGDVKIVKMFNEEVKFEKSPEPLMLPGNGFCAMYTADPDEIDEDIVAIITADMTVYCAGGQTIILYQEDTVVIMNDAE</sequence>
<evidence type="ECO:0000313" key="2">
    <source>
        <dbReference type="Proteomes" id="UP001432027"/>
    </source>
</evidence>
<comment type="caution">
    <text evidence="1">The sequence shown here is derived from an EMBL/GenBank/DDBJ whole genome shotgun (WGS) entry which is preliminary data.</text>
</comment>
<feature type="non-terminal residue" evidence="1">
    <location>
        <position position="303"/>
    </location>
</feature>